<proteinExistence type="predicted"/>
<evidence type="ECO:0000313" key="1">
    <source>
        <dbReference type="EMBL" id="GFD32071.1"/>
    </source>
</evidence>
<dbReference type="EMBL" id="BKCJ011420323">
    <property type="protein sequence ID" value="GFD32071.1"/>
    <property type="molecule type" value="Genomic_DNA"/>
</dbReference>
<protein>
    <submittedName>
        <fullName evidence="1">Zinc knuckle CX2CX4HX4C</fullName>
    </submittedName>
</protein>
<gene>
    <name evidence="1" type="ORF">Tci_904040</name>
</gene>
<organism evidence="1">
    <name type="scientific">Tanacetum cinerariifolium</name>
    <name type="common">Dalmatian daisy</name>
    <name type="synonym">Chrysanthemum cinerariifolium</name>
    <dbReference type="NCBI Taxonomy" id="118510"/>
    <lineage>
        <taxon>Eukaryota</taxon>
        <taxon>Viridiplantae</taxon>
        <taxon>Streptophyta</taxon>
        <taxon>Embryophyta</taxon>
        <taxon>Tracheophyta</taxon>
        <taxon>Spermatophyta</taxon>
        <taxon>Magnoliopsida</taxon>
        <taxon>eudicotyledons</taxon>
        <taxon>Gunneridae</taxon>
        <taxon>Pentapetalae</taxon>
        <taxon>asterids</taxon>
        <taxon>campanulids</taxon>
        <taxon>Asterales</taxon>
        <taxon>Asteraceae</taxon>
        <taxon>Asteroideae</taxon>
        <taxon>Anthemideae</taxon>
        <taxon>Anthemidinae</taxon>
        <taxon>Tanacetum</taxon>
    </lineage>
</organism>
<comment type="caution">
    <text evidence="1">The sequence shown here is derived from an EMBL/GenBank/DDBJ whole genome shotgun (WGS) entry which is preliminary data.</text>
</comment>
<sequence>GNGIDVVVSLKSIRAISDRFANTAYGFFFGKKVAYPVVANYIGNTWGKYGLVHVFYV</sequence>
<accession>A0A699VF98</accession>
<name>A0A699VF98_TANCI</name>
<dbReference type="AlphaFoldDB" id="A0A699VF98"/>
<feature type="non-terminal residue" evidence="1">
    <location>
        <position position="1"/>
    </location>
</feature>
<reference evidence="1" key="1">
    <citation type="journal article" date="2019" name="Sci. Rep.">
        <title>Draft genome of Tanacetum cinerariifolium, the natural source of mosquito coil.</title>
        <authorList>
            <person name="Yamashiro T."/>
            <person name="Shiraishi A."/>
            <person name="Satake H."/>
            <person name="Nakayama K."/>
        </authorList>
    </citation>
    <scope>NUCLEOTIDE SEQUENCE</scope>
</reference>